<dbReference type="Proteomes" id="UP000541058">
    <property type="component" value="Unassembled WGS sequence"/>
</dbReference>
<dbReference type="NCBIfam" id="NF033452">
    <property type="entry name" value="BREX_1_MTaseX"/>
    <property type="match status" value="1"/>
</dbReference>
<proteinExistence type="predicted"/>
<dbReference type="PANTHER" id="PTHR33841:SF1">
    <property type="entry name" value="DNA METHYLTRANSFERASE A"/>
    <property type="match status" value="1"/>
</dbReference>
<organism evidence="7 8">
    <name type="scientific">Globicatella sulfidifaciens</name>
    <dbReference type="NCBI Taxonomy" id="136093"/>
    <lineage>
        <taxon>Bacteria</taxon>
        <taxon>Bacillati</taxon>
        <taxon>Bacillota</taxon>
        <taxon>Bacilli</taxon>
        <taxon>Lactobacillales</taxon>
        <taxon>Aerococcaceae</taxon>
        <taxon>Globicatella</taxon>
    </lineage>
</organism>
<reference evidence="7 8" key="1">
    <citation type="journal article" date="2020" name="Biotechnol. Biofuels">
        <title>New insights from the biogas microbiome by comprehensive genome-resolved metagenomics of nearly 1600 species originating from multiple anaerobic digesters.</title>
        <authorList>
            <person name="Campanaro S."/>
            <person name="Treu L."/>
            <person name="Rodriguez-R L.M."/>
            <person name="Kovalovszki A."/>
            <person name="Ziels R.M."/>
            <person name="Maus I."/>
            <person name="Zhu X."/>
            <person name="Kougias P.G."/>
            <person name="Basile A."/>
            <person name="Luo G."/>
            <person name="Schluter A."/>
            <person name="Konstantinidis K.T."/>
            <person name="Angelidaki I."/>
        </authorList>
    </citation>
    <scope>NUCLEOTIDE SEQUENCE [LARGE SCALE GENOMIC DNA]</scope>
    <source>
        <strain evidence="7">AS23ysBPME_34</strain>
    </source>
</reference>
<evidence type="ECO:0000313" key="7">
    <source>
        <dbReference type="EMBL" id="NLJ19459.1"/>
    </source>
</evidence>
<dbReference type="EC" id="2.1.1.72" evidence="1"/>
<dbReference type="PRINTS" id="PR00507">
    <property type="entry name" value="N12N6MTFRASE"/>
</dbReference>
<dbReference type="PANTHER" id="PTHR33841">
    <property type="entry name" value="DNA METHYLTRANSFERASE YEEA-RELATED"/>
    <property type="match status" value="1"/>
</dbReference>
<evidence type="ECO:0000256" key="1">
    <source>
        <dbReference type="ARBA" id="ARBA00011900"/>
    </source>
</evidence>
<keyword evidence="2 7" id="KW-0489">Methyltransferase</keyword>
<dbReference type="SUPFAM" id="SSF53335">
    <property type="entry name" value="S-adenosyl-L-methionine-dependent methyltransferases"/>
    <property type="match status" value="1"/>
</dbReference>
<comment type="caution">
    <text evidence="7">The sequence shown here is derived from an EMBL/GenBank/DDBJ whole genome shotgun (WGS) entry which is preliminary data.</text>
</comment>
<dbReference type="RefSeq" id="WP_276650023.1">
    <property type="nucleotide sequence ID" value="NZ_JAAYSM010000406.1"/>
</dbReference>
<dbReference type="InterPro" id="IPR029063">
    <property type="entry name" value="SAM-dependent_MTases_sf"/>
</dbReference>
<evidence type="ECO:0000256" key="2">
    <source>
        <dbReference type="ARBA" id="ARBA00022603"/>
    </source>
</evidence>
<comment type="catalytic activity">
    <reaction evidence="5">
        <text>a 2'-deoxyadenosine in DNA + S-adenosyl-L-methionine = an N(6)-methyl-2'-deoxyadenosine in DNA + S-adenosyl-L-homocysteine + H(+)</text>
        <dbReference type="Rhea" id="RHEA:15197"/>
        <dbReference type="Rhea" id="RHEA-COMP:12418"/>
        <dbReference type="Rhea" id="RHEA-COMP:12419"/>
        <dbReference type="ChEBI" id="CHEBI:15378"/>
        <dbReference type="ChEBI" id="CHEBI:57856"/>
        <dbReference type="ChEBI" id="CHEBI:59789"/>
        <dbReference type="ChEBI" id="CHEBI:90615"/>
        <dbReference type="ChEBI" id="CHEBI:90616"/>
        <dbReference type="EC" id="2.1.1.72"/>
    </reaction>
</comment>
<keyword evidence="3 7" id="KW-0808">Transferase</keyword>
<evidence type="ECO:0000256" key="4">
    <source>
        <dbReference type="ARBA" id="ARBA00022691"/>
    </source>
</evidence>
<dbReference type="AlphaFoldDB" id="A0A7X8C618"/>
<protein>
    <recommendedName>
        <fullName evidence="1">site-specific DNA-methyltransferase (adenine-specific)</fullName>
        <ecNumber evidence="1">2.1.1.72</ecNumber>
    </recommendedName>
</protein>
<sequence length="671" mass="78297">MNKSALKKFATEARIELLEKVELQARKIGITAESIQEANVESSDAVFIDGKQLSDIERRQRNKLIARINEIGFERVMEETAYTWFNRFIALRYMEVNDYLPTKVRVLSSDSGSAEPDIMKEALTLNLDIDKEKVYEMKMNNETDELFKYLIKMHCNDLNRYMPFMFETIEDYTEILFPEGLLGTDSFVRKMTDTEVIPEDNWEKIEVIGWLYQYYISDEKDKVFANLKKNIKITKDTLPAATQLFTPNWIVRYMVENSLGRIWLESYPESSLRNEWKYYLDEAEQEDEVIKQLEEIRYKNVNPEEITFLDPCCGSGHILVYAFDVFYELYLEKGYIESEIPKLILENNLFGLDVDERAVQLASFALMMKAREKSRRVFRHAINPNICAIEESNWLTNEVIEKIAKNNEQIQSNLQSIQSSFIDAKEYGSLLSVESFDHKLLNQSFQDYKEEDADLFELVEKQIVIEKLPRLLKQSILLNMKYDIVCTNPPYMGRSGMNPKLTEYLNKNYPDTKNDLFATFIEKGFELLKESGFNCMVTMQSWMFLSSYEKMRKKILEQKTISTLLHMDNMVMGIAFGTSATVFRNIYIDQYKGIYTEVTYKDIESEEEKPSIFPINQNRNGIVPVANFSKIPGSPIAYWISLRMLNVFFENPTLSDIAEPRLGMATANNNL</sequence>
<evidence type="ECO:0000313" key="8">
    <source>
        <dbReference type="Proteomes" id="UP000541058"/>
    </source>
</evidence>
<feature type="non-terminal residue" evidence="7">
    <location>
        <position position="671"/>
    </location>
</feature>
<dbReference type="GO" id="GO:0009007">
    <property type="term" value="F:site-specific DNA-methyltransferase (adenine-specific) activity"/>
    <property type="evidence" value="ECO:0007669"/>
    <property type="project" value="UniProtKB-EC"/>
</dbReference>
<evidence type="ECO:0000256" key="5">
    <source>
        <dbReference type="ARBA" id="ARBA00047942"/>
    </source>
</evidence>
<dbReference type="InterPro" id="IPR011639">
    <property type="entry name" value="MethylTrfase_TaqI-like_dom"/>
</dbReference>
<dbReference type="InterPro" id="IPR050953">
    <property type="entry name" value="N4_N6_ade-DNA_methylase"/>
</dbReference>
<name>A0A7X8C618_9LACT</name>
<keyword evidence="4" id="KW-0949">S-adenosyl-L-methionine</keyword>
<evidence type="ECO:0000256" key="3">
    <source>
        <dbReference type="ARBA" id="ARBA00022679"/>
    </source>
</evidence>
<dbReference type="EMBL" id="JAAYSM010000406">
    <property type="protein sequence ID" value="NLJ19459.1"/>
    <property type="molecule type" value="Genomic_DNA"/>
</dbReference>
<accession>A0A7X8C618</accession>
<dbReference type="Pfam" id="PF07669">
    <property type="entry name" value="Eco57I"/>
    <property type="match status" value="1"/>
</dbReference>
<dbReference type="InterPro" id="IPR047939">
    <property type="entry name" value="BREX_1_PglX"/>
</dbReference>
<feature type="domain" description="Type II methyltransferase M.TaqI-like" evidence="6">
    <location>
        <begin position="347"/>
        <end position="567"/>
    </location>
</feature>
<dbReference type="Gene3D" id="3.40.50.150">
    <property type="entry name" value="Vaccinia Virus protein VP39"/>
    <property type="match status" value="1"/>
</dbReference>
<dbReference type="GO" id="GO:0032259">
    <property type="term" value="P:methylation"/>
    <property type="evidence" value="ECO:0007669"/>
    <property type="project" value="UniProtKB-KW"/>
</dbReference>
<evidence type="ECO:0000259" key="6">
    <source>
        <dbReference type="Pfam" id="PF07669"/>
    </source>
</evidence>
<gene>
    <name evidence="7" type="primary">pglX</name>
    <name evidence="7" type="ORF">GX355_11440</name>
</gene>
<dbReference type="GO" id="GO:0006304">
    <property type="term" value="P:DNA modification"/>
    <property type="evidence" value="ECO:0007669"/>
    <property type="project" value="InterPro"/>
</dbReference>